<sequence>MLLWVLEKEGRNSDLLLPYALFVIQNTTQASSGQSPLKFAFGQRPGGLLAMKDLMESTLVQKGADLTPSQNEYLTVLVYRFEDVFRSNPAN</sequence>
<accession>A0A9D3NGB1</accession>
<comment type="caution">
    <text evidence="1">The sequence shown here is derived from an EMBL/GenBank/DDBJ whole genome shotgun (WGS) entry which is preliminary data.</text>
</comment>
<proteinExistence type="predicted"/>
<dbReference type="Proteomes" id="UP000824219">
    <property type="component" value="Linkage Group LG19"/>
</dbReference>
<evidence type="ECO:0000313" key="1">
    <source>
        <dbReference type="EMBL" id="KAG7320282.1"/>
    </source>
</evidence>
<name>A0A9D3NGB1_9TELE</name>
<organism evidence="1 2">
    <name type="scientific">Hemibagrus wyckioides</name>
    <dbReference type="NCBI Taxonomy" id="337641"/>
    <lineage>
        <taxon>Eukaryota</taxon>
        <taxon>Metazoa</taxon>
        <taxon>Chordata</taxon>
        <taxon>Craniata</taxon>
        <taxon>Vertebrata</taxon>
        <taxon>Euteleostomi</taxon>
        <taxon>Actinopterygii</taxon>
        <taxon>Neopterygii</taxon>
        <taxon>Teleostei</taxon>
        <taxon>Ostariophysi</taxon>
        <taxon>Siluriformes</taxon>
        <taxon>Bagridae</taxon>
        <taxon>Hemibagrus</taxon>
    </lineage>
</organism>
<evidence type="ECO:0000313" key="2">
    <source>
        <dbReference type="Proteomes" id="UP000824219"/>
    </source>
</evidence>
<dbReference type="AlphaFoldDB" id="A0A9D3NGB1"/>
<dbReference type="EMBL" id="JAHKSW010000019">
    <property type="protein sequence ID" value="KAG7320282.1"/>
    <property type="molecule type" value="Genomic_DNA"/>
</dbReference>
<keyword evidence="2" id="KW-1185">Reference proteome</keyword>
<dbReference type="OrthoDB" id="10000497at2759"/>
<protein>
    <submittedName>
        <fullName evidence="1">Uncharacterized protein</fullName>
    </submittedName>
</protein>
<reference evidence="1 2" key="1">
    <citation type="submission" date="2021-06" db="EMBL/GenBank/DDBJ databases">
        <title>Chromosome-level genome assembly of the red-tail catfish (Hemibagrus wyckioides).</title>
        <authorList>
            <person name="Shao F."/>
        </authorList>
    </citation>
    <scope>NUCLEOTIDE SEQUENCE [LARGE SCALE GENOMIC DNA]</scope>
    <source>
        <strain evidence="1">EC202008001</strain>
        <tissue evidence="1">Blood</tissue>
    </source>
</reference>
<gene>
    <name evidence="1" type="ORF">KOW79_016135</name>
</gene>